<reference evidence="9 10" key="1">
    <citation type="submission" date="2018-03" db="EMBL/GenBank/DDBJ databases">
        <authorList>
            <person name="Keele B.F."/>
        </authorList>
    </citation>
    <scope>NUCLEOTIDE SEQUENCE [LARGE SCALE GENOMIC DNA]</scope>
    <source>
        <strain evidence="9 10">AU19729</strain>
    </source>
</reference>
<evidence type="ECO:0000256" key="1">
    <source>
        <dbReference type="ARBA" id="ARBA00004196"/>
    </source>
</evidence>
<dbReference type="PANTHER" id="PTHR30600">
    <property type="entry name" value="CYTOCHROME C PEROXIDASE-RELATED"/>
    <property type="match status" value="1"/>
</dbReference>
<organism evidence="9 10">
    <name type="scientific">Burkholderia multivorans</name>
    <dbReference type="NCBI Taxonomy" id="87883"/>
    <lineage>
        <taxon>Bacteria</taxon>
        <taxon>Pseudomonadati</taxon>
        <taxon>Pseudomonadota</taxon>
        <taxon>Betaproteobacteria</taxon>
        <taxon>Burkholderiales</taxon>
        <taxon>Burkholderiaceae</taxon>
        <taxon>Burkholderia</taxon>
        <taxon>Burkholderia cepacia complex</taxon>
    </lineage>
</organism>
<dbReference type="Gene3D" id="1.10.760.10">
    <property type="entry name" value="Cytochrome c-like domain"/>
    <property type="match status" value="2"/>
</dbReference>
<keyword evidence="5" id="KW-0560">Oxidoreductase</keyword>
<accession>A0A2S9MQC3</accession>
<evidence type="ECO:0000256" key="2">
    <source>
        <dbReference type="ARBA" id="ARBA00022617"/>
    </source>
</evidence>
<evidence type="ECO:0000256" key="3">
    <source>
        <dbReference type="ARBA" id="ARBA00022723"/>
    </source>
</evidence>
<keyword evidence="3 7" id="KW-0479">Metal-binding</keyword>
<dbReference type="GO" id="GO:0046872">
    <property type="term" value="F:metal ion binding"/>
    <property type="evidence" value="ECO:0007669"/>
    <property type="project" value="UniProtKB-KW"/>
</dbReference>
<dbReference type="GO" id="GO:0020037">
    <property type="term" value="F:heme binding"/>
    <property type="evidence" value="ECO:0007669"/>
    <property type="project" value="InterPro"/>
</dbReference>
<evidence type="ECO:0000256" key="4">
    <source>
        <dbReference type="ARBA" id="ARBA00022729"/>
    </source>
</evidence>
<protein>
    <submittedName>
        <fullName evidence="9">Cytochrome-c peroxidase</fullName>
    </submittedName>
</protein>
<evidence type="ECO:0000256" key="5">
    <source>
        <dbReference type="ARBA" id="ARBA00023002"/>
    </source>
</evidence>
<dbReference type="Proteomes" id="UP000238982">
    <property type="component" value="Unassembled WGS sequence"/>
</dbReference>
<dbReference type="PROSITE" id="PS51007">
    <property type="entry name" value="CYTC"/>
    <property type="match status" value="2"/>
</dbReference>
<dbReference type="GO" id="GO:0030313">
    <property type="term" value="C:cell envelope"/>
    <property type="evidence" value="ECO:0007669"/>
    <property type="project" value="UniProtKB-SubCell"/>
</dbReference>
<comment type="subcellular location">
    <subcellularLocation>
        <location evidence="1">Cell envelope</location>
    </subcellularLocation>
</comment>
<evidence type="ECO:0000256" key="7">
    <source>
        <dbReference type="PROSITE-ProRule" id="PRU00433"/>
    </source>
</evidence>
<proteinExistence type="predicted"/>
<keyword evidence="2 7" id="KW-0349">Heme</keyword>
<sequence>MGWAAAGRSGWRTLGVALALAIGFGAMQVAPGATALSAARPAAPSAALSADGDGAADAREMAALGKLMFFDPSLSASGRMSCATCHSPAHAYGPPNGLAAQFGGADLKRQGTRAVPSLRYVLNRTPAWSHAQAASMAERLTETDNAPIGGFGWDGRFNRLRDQASFPLLNPDEMANPSAEAVVAKLRRAPYADRFRRVFGAHAFDDPTQAFANATRAIERFELDDPSFHPYTSKFDYYLDGKVALSAQELRGKRLFDDPARGNCASCHIDQPGVNGAHPLLTDFTFEALGVPRNRELRANANPAYYDLGLCGPLRTDQTADRTNCGLFKTPSLRNAASRRVFFHNGRFHTLKDALRFYVQRDTDPAKWYPADRRGRVVQYDDLPPQLRVNVDRTDEPLTRKRGERPVWSERDIDDVAAFLATLDDGYVLPVHTAGRRLSP</sequence>
<dbReference type="InterPro" id="IPR036909">
    <property type="entry name" value="Cyt_c-like_dom_sf"/>
</dbReference>
<dbReference type="Pfam" id="PF03150">
    <property type="entry name" value="CCP_MauG"/>
    <property type="match status" value="1"/>
</dbReference>
<dbReference type="PANTHER" id="PTHR30600:SF10">
    <property type="entry name" value="BLL6722 PROTEIN"/>
    <property type="match status" value="1"/>
</dbReference>
<dbReference type="RefSeq" id="WP_105797284.1">
    <property type="nucleotide sequence ID" value="NZ_JAHPLO010000008.1"/>
</dbReference>
<comment type="caution">
    <text evidence="9">The sequence shown here is derived from an EMBL/GenBank/DDBJ whole genome shotgun (WGS) entry which is preliminary data.</text>
</comment>
<evidence type="ECO:0000256" key="6">
    <source>
        <dbReference type="ARBA" id="ARBA00023004"/>
    </source>
</evidence>
<dbReference type="AlphaFoldDB" id="A0A2S9MQC3"/>
<dbReference type="EMBL" id="PVGH01000056">
    <property type="protein sequence ID" value="PRF60990.1"/>
    <property type="molecule type" value="Genomic_DNA"/>
</dbReference>
<keyword evidence="4" id="KW-0732">Signal</keyword>
<dbReference type="InterPro" id="IPR009056">
    <property type="entry name" value="Cyt_c-like_dom"/>
</dbReference>
<keyword evidence="9" id="KW-0575">Peroxidase</keyword>
<evidence type="ECO:0000259" key="8">
    <source>
        <dbReference type="PROSITE" id="PS51007"/>
    </source>
</evidence>
<dbReference type="GO" id="GO:0004130">
    <property type="term" value="F:cytochrome-c peroxidase activity"/>
    <property type="evidence" value="ECO:0007669"/>
    <property type="project" value="TreeGrafter"/>
</dbReference>
<feature type="domain" description="Cytochrome c" evidence="8">
    <location>
        <begin position="60"/>
        <end position="190"/>
    </location>
</feature>
<dbReference type="SUPFAM" id="SSF46626">
    <property type="entry name" value="Cytochrome c"/>
    <property type="match status" value="2"/>
</dbReference>
<feature type="domain" description="Cytochrome c" evidence="8">
    <location>
        <begin position="247"/>
        <end position="424"/>
    </location>
</feature>
<evidence type="ECO:0000313" key="9">
    <source>
        <dbReference type="EMBL" id="PRF60990.1"/>
    </source>
</evidence>
<dbReference type="InterPro" id="IPR051395">
    <property type="entry name" value="Cytochrome_c_Peroxidase/MauG"/>
</dbReference>
<dbReference type="GO" id="GO:0009055">
    <property type="term" value="F:electron transfer activity"/>
    <property type="evidence" value="ECO:0007669"/>
    <property type="project" value="InterPro"/>
</dbReference>
<gene>
    <name evidence="9" type="ORF">C6Q15_13905</name>
</gene>
<name>A0A2S9MQC3_9BURK</name>
<dbReference type="InterPro" id="IPR004852">
    <property type="entry name" value="Di-haem_cyt_c_peroxidsae"/>
</dbReference>
<keyword evidence="6 7" id="KW-0408">Iron</keyword>
<evidence type="ECO:0000313" key="10">
    <source>
        <dbReference type="Proteomes" id="UP000238982"/>
    </source>
</evidence>